<sequence length="295" mass="31397">MSASRFPTLLLREWMQHKRGWLITLLLPPLLFLALLPFGQVHGMPVDRPLPIAAVLMLVSTMVVFVISYMVAMFQLPGLARRDQQDRSIEFWLSLPAGHGESIGATLLTHALLVPLAAALVGFAFGGLIAPALIAKQGGLAALAEVPWLGALSLALPALLRGLFGLLLMSLWLAPLMLIVMTASAWLKRWGVPAVAVVFGIGGAILDKVYDNRIVFDLLQAQFRGAGRALLADPLALKQSLQQLDESGGAFQAGAWALRDALGAVANLASPHLIGGLLVAAGCFALLVLKRQRSG</sequence>
<dbReference type="Proteomes" id="UP001228044">
    <property type="component" value="Unassembled WGS sequence"/>
</dbReference>
<evidence type="ECO:0008006" key="4">
    <source>
        <dbReference type="Google" id="ProtNLM"/>
    </source>
</evidence>
<feature type="transmembrane region" description="Helical" evidence="1">
    <location>
        <begin position="190"/>
        <end position="210"/>
    </location>
</feature>
<evidence type="ECO:0000313" key="2">
    <source>
        <dbReference type="EMBL" id="MDN3918796.1"/>
    </source>
</evidence>
<feature type="transmembrane region" description="Helical" evidence="1">
    <location>
        <begin position="154"/>
        <end position="178"/>
    </location>
</feature>
<proteinExistence type="predicted"/>
<feature type="transmembrane region" description="Helical" evidence="1">
    <location>
        <begin position="50"/>
        <end position="72"/>
    </location>
</feature>
<keyword evidence="1" id="KW-0472">Membrane</keyword>
<accession>A0ABT8DRP3</accession>
<keyword evidence="1" id="KW-0812">Transmembrane</keyword>
<feature type="transmembrane region" description="Helical" evidence="1">
    <location>
        <begin position="268"/>
        <end position="289"/>
    </location>
</feature>
<dbReference type="EMBL" id="JAUHHC010000001">
    <property type="protein sequence ID" value="MDN3918796.1"/>
    <property type="molecule type" value="Genomic_DNA"/>
</dbReference>
<reference evidence="2 3" key="1">
    <citation type="submission" date="2023-06" db="EMBL/GenBank/DDBJ databases">
        <title>Pelomonas sp. PFR6 16S ribosomal RNA gene Genome sequencing and assembly.</title>
        <authorList>
            <person name="Woo H."/>
        </authorList>
    </citation>
    <scope>NUCLEOTIDE SEQUENCE [LARGE SCALE GENOMIC DNA]</scope>
    <source>
        <strain evidence="2 3">PFR6</strain>
    </source>
</reference>
<organism evidence="2 3">
    <name type="scientific">Roseateles violae</name>
    <dbReference type="NCBI Taxonomy" id="3058042"/>
    <lineage>
        <taxon>Bacteria</taxon>
        <taxon>Pseudomonadati</taxon>
        <taxon>Pseudomonadota</taxon>
        <taxon>Betaproteobacteria</taxon>
        <taxon>Burkholderiales</taxon>
        <taxon>Sphaerotilaceae</taxon>
        <taxon>Roseateles</taxon>
    </lineage>
</organism>
<feature type="transmembrane region" description="Helical" evidence="1">
    <location>
        <begin position="112"/>
        <end position="134"/>
    </location>
</feature>
<comment type="caution">
    <text evidence="2">The sequence shown here is derived from an EMBL/GenBank/DDBJ whole genome shotgun (WGS) entry which is preliminary data.</text>
</comment>
<dbReference type="RefSeq" id="WP_290357125.1">
    <property type="nucleotide sequence ID" value="NZ_JAUHHC010000001.1"/>
</dbReference>
<evidence type="ECO:0000313" key="3">
    <source>
        <dbReference type="Proteomes" id="UP001228044"/>
    </source>
</evidence>
<name>A0ABT8DRP3_9BURK</name>
<feature type="transmembrane region" description="Helical" evidence="1">
    <location>
        <begin position="20"/>
        <end position="38"/>
    </location>
</feature>
<keyword evidence="1" id="KW-1133">Transmembrane helix</keyword>
<gene>
    <name evidence="2" type="ORF">QWJ38_00770</name>
</gene>
<keyword evidence="3" id="KW-1185">Reference proteome</keyword>
<protein>
    <recommendedName>
        <fullName evidence="4">ABC-2 type transport system permease protein</fullName>
    </recommendedName>
</protein>
<evidence type="ECO:0000256" key="1">
    <source>
        <dbReference type="SAM" id="Phobius"/>
    </source>
</evidence>